<feature type="region of interest" description="Disordered" evidence="1">
    <location>
        <begin position="574"/>
        <end position="594"/>
    </location>
</feature>
<sequence>MGDPESAVIELRRPSQMDASQNEGEDAEASWGGGPQGLTLKVGLLAVDLENMNEGIHRLACESEEIVQAIFERIGILHCRTSRIETVLGLPPWEPPGSPAGEGAQSPRSPNAAREEGEEGYPDRQDARQCCLRGHALEPSEETDGPPKMCGFCKCSKLTHFQCSEGCYFHACGSCVLGLGLSCGQGLGEEHEREEDEKSDAPTKVPGCEMPRSRSPSTMSDEEPSTCAAPMGLHASGCPEPERSSGSRPGSGARSGCGRSRPMTPSTMMPEEDCSALDGQQPSREDMGSAFDLTWGPDAEMLEEKAGSDSEAPGPLRRPRSAGGASSGGSNGMKARLCSLEAEVRDLASALASGGAVSADALKSTASSQEALAAAAAAAEKACAVLRQELAASATALRTEFAAAVATLTEEQVRESSKRWDSFKEELGHCTDALEQKLALRAETWQKELGAGRGQDSVRQELVDLVARCKGDLRRELADGTESIRNELTETAASLREEISERPEASTAAQAEGELRGRARASRGVALAKQLSAASGLPSPTSVGHVDGDGTAGPAILGLARGLTAVAKSLGLARGGEEVGSSEWSYDEAPLRAK</sequence>
<accession>A0A813JDT8</accession>
<feature type="region of interest" description="Disordered" evidence="1">
    <location>
        <begin position="90"/>
        <end position="123"/>
    </location>
</feature>
<feature type="region of interest" description="Disordered" evidence="1">
    <location>
        <begin position="532"/>
        <end position="551"/>
    </location>
</feature>
<feature type="region of interest" description="Disordered" evidence="1">
    <location>
        <begin position="191"/>
        <end position="333"/>
    </location>
</feature>
<proteinExistence type="predicted"/>
<protein>
    <submittedName>
        <fullName evidence="2">Uncharacterized protein</fullName>
    </submittedName>
</protein>
<feature type="compositionally biased region" description="Low complexity" evidence="1">
    <location>
        <begin position="246"/>
        <end position="262"/>
    </location>
</feature>
<evidence type="ECO:0000313" key="3">
    <source>
        <dbReference type="Proteomes" id="UP000626109"/>
    </source>
</evidence>
<dbReference type="AlphaFoldDB" id="A0A813JDT8"/>
<dbReference type="Proteomes" id="UP000626109">
    <property type="component" value="Unassembled WGS sequence"/>
</dbReference>
<gene>
    <name evidence="2" type="ORF">PGLA2088_LOCUS19828</name>
</gene>
<name>A0A813JDT8_POLGL</name>
<evidence type="ECO:0000256" key="1">
    <source>
        <dbReference type="SAM" id="MobiDB-lite"/>
    </source>
</evidence>
<feature type="region of interest" description="Disordered" evidence="1">
    <location>
        <begin position="1"/>
        <end position="35"/>
    </location>
</feature>
<dbReference type="EMBL" id="CAJNNW010025235">
    <property type="protein sequence ID" value="CAE8676353.1"/>
    <property type="molecule type" value="Genomic_DNA"/>
</dbReference>
<evidence type="ECO:0000313" key="2">
    <source>
        <dbReference type="EMBL" id="CAE8676353.1"/>
    </source>
</evidence>
<comment type="caution">
    <text evidence="2">The sequence shown here is derived from an EMBL/GenBank/DDBJ whole genome shotgun (WGS) entry which is preliminary data.</text>
</comment>
<feature type="region of interest" description="Disordered" evidence="1">
    <location>
        <begin position="497"/>
        <end position="521"/>
    </location>
</feature>
<organism evidence="2 3">
    <name type="scientific">Polarella glacialis</name>
    <name type="common">Dinoflagellate</name>
    <dbReference type="NCBI Taxonomy" id="89957"/>
    <lineage>
        <taxon>Eukaryota</taxon>
        <taxon>Sar</taxon>
        <taxon>Alveolata</taxon>
        <taxon>Dinophyceae</taxon>
        <taxon>Suessiales</taxon>
        <taxon>Suessiaceae</taxon>
        <taxon>Polarella</taxon>
    </lineage>
</organism>
<reference evidence="2" key="1">
    <citation type="submission" date="2021-02" db="EMBL/GenBank/DDBJ databases">
        <authorList>
            <person name="Dougan E. K."/>
            <person name="Rhodes N."/>
            <person name="Thang M."/>
            <person name="Chan C."/>
        </authorList>
    </citation>
    <scope>NUCLEOTIDE SEQUENCE</scope>
</reference>